<gene>
    <name evidence="2" type="ORF">CYMTET_16809</name>
</gene>
<reference evidence="2 3" key="1">
    <citation type="journal article" date="2015" name="Genome Biol. Evol.">
        <title>Comparative Genomics of a Bacterivorous Green Alga Reveals Evolutionary Causalities and Consequences of Phago-Mixotrophic Mode of Nutrition.</title>
        <authorList>
            <person name="Burns J.A."/>
            <person name="Paasch A."/>
            <person name="Narechania A."/>
            <person name="Kim E."/>
        </authorList>
    </citation>
    <scope>NUCLEOTIDE SEQUENCE [LARGE SCALE GENOMIC DNA]</scope>
    <source>
        <strain evidence="2 3">PLY_AMNH</strain>
    </source>
</reference>
<name>A0AAE0L7S4_9CHLO</name>
<sequence>MVQASFTPPVSAVVAATAAIDAPSYCIRALSTDEFAGGIDVIPPPERPRTIEVGAHSMELLPEDAIGSVIAAFQAVALSGGADTMSGGAPGGAPGGGPVISSGTSTAG</sequence>
<accession>A0AAE0L7S4</accession>
<protein>
    <submittedName>
        <fullName evidence="2">Uncharacterized protein</fullName>
    </submittedName>
</protein>
<evidence type="ECO:0000256" key="1">
    <source>
        <dbReference type="SAM" id="MobiDB-lite"/>
    </source>
</evidence>
<dbReference type="Proteomes" id="UP001190700">
    <property type="component" value="Unassembled WGS sequence"/>
</dbReference>
<proteinExistence type="predicted"/>
<feature type="compositionally biased region" description="Gly residues" evidence="1">
    <location>
        <begin position="88"/>
        <end position="98"/>
    </location>
</feature>
<evidence type="ECO:0000313" key="2">
    <source>
        <dbReference type="EMBL" id="KAK3275042.1"/>
    </source>
</evidence>
<keyword evidence="3" id="KW-1185">Reference proteome</keyword>
<feature type="region of interest" description="Disordered" evidence="1">
    <location>
        <begin position="84"/>
        <end position="108"/>
    </location>
</feature>
<dbReference type="AlphaFoldDB" id="A0AAE0L7S4"/>
<comment type="caution">
    <text evidence="2">The sequence shown here is derived from an EMBL/GenBank/DDBJ whole genome shotgun (WGS) entry which is preliminary data.</text>
</comment>
<evidence type="ECO:0000313" key="3">
    <source>
        <dbReference type="Proteomes" id="UP001190700"/>
    </source>
</evidence>
<dbReference type="EMBL" id="LGRX02007420">
    <property type="protein sequence ID" value="KAK3275042.1"/>
    <property type="molecule type" value="Genomic_DNA"/>
</dbReference>
<organism evidence="2 3">
    <name type="scientific">Cymbomonas tetramitiformis</name>
    <dbReference type="NCBI Taxonomy" id="36881"/>
    <lineage>
        <taxon>Eukaryota</taxon>
        <taxon>Viridiplantae</taxon>
        <taxon>Chlorophyta</taxon>
        <taxon>Pyramimonadophyceae</taxon>
        <taxon>Pyramimonadales</taxon>
        <taxon>Pyramimonadaceae</taxon>
        <taxon>Cymbomonas</taxon>
    </lineage>
</organism>